<dbReference type="SUPFAM" id="SSF47240">
    <property type="entry name" value="Ferritin-like"/>
    <property type="match status" value="1"/>
</dbReference>
<sequence>MPGDISKHTKYIVNLPYPEPRIERPNVQYANILLKDYSGDVSEFTAINLYVYQHFVSDGEYEDYAELVGGVSMAEMKHLELLGETIKLLGIKPIYIDNACPPGRLWTPRYVNFTTFITEMIMEDIQSEQKAIENYRYHLTLIQDRYIRELLERIILDEELHVKLFKQLYEKYSNRY</sequence>
<organism evidence="4 5">
    <name type="scientific">Clostridium manihotivorum</name>
    <dbReference type="NCBI Taxonomy" id="2320868"/>
    <lineage>
        <taxon>Bacteria</taxon>
        <taxon>Bacillati</taxon>
        <taxon>Bacillota</taxon>
        <taxon>Clostridia</taxon>
        <taxon>Eubacteriales</taxon>
        <taxon>Clostridiaceae</taxon>
        <taxon>Clostridium</taxon>
    </lineage>
</organism>
<dbReference type="GO" id="GO:0008199">
    <property type="term" value="F:ferric iron binding"/>
    <property type="evidence" value="ECO:0007669"/>
    <property type="project" value="InterPro"/>
</dbReference>
<evidence type="ECO:0000313" key="4">
    <source>
        <dbReference type="EMBL" id="QAA32846.1"/>
    </source>
</evidence>
<dbReference type="InterPro" id="IPR008331">
    <property type="entry name" value="Ferritin_DPS_dom"/>
</dbReference>
<dbReference type="InterPro" id="IPR009078">
    <property type="entry name" value="Ferritin-like_SF"/>
</dbReference>
<evidence type="ECO:0000313" key="5">
    <source>
        <dbReference type="Proteomes" id="UP000286268"/>
    </source>
</evidence>
<dbReference type="EMBL" id="CP025746">
    <property type="protein sequence ID" value="QAA32846.1"/>
    <property type="molecule type" value="Genomic_DNA"/>
</dbReference>
<dbReference type="RefSeq" id="WP_128213581.1">
    <property type="nucleotide sequence ID" value="NZ_CP025746.1"/>
</dbReference>
<gene>
    <name evidence="4" type="ORF">C1I91_15005</name>
</gene>
<dbReference type="AlphaFoldDB" id="A0A3R5V8T9"/>
<proteinExistence type="predicted"/>
<dbReference type="GO" id="GO:0004322">
    <property type="term" value="F:ferroxidase activity"/>
    <property type="evidence" value="ECO:0007669"/>
    <property type="project" value="TreeGrafter"/>
</dbReference>
<dbReference type="Gene3D" id="1.20.1260.10">
    <property type="match status" value="2"/>
</dbReference>
<dbReference type="OrthoDB" id="9791649at2"/>
<keyword evidence="2" id="KW-0408">Iron</keyword>
<name>A0A3R5V8T9_9CLOT</name>
<dbReference type="Pfam" id="PF00210">
    <property type="entry name" value="Ferritin"/>
    <property type="match status" value="1"/>
</dbReference>
<evidence type="ECO:0000256" key="1">
    <source>
        <dbReference type="ARBA" id="ARBA00022434"/>
    </source>
</evidence>
<dbReference type="GO" id="GO:0006879">
    <property type="term" value="P:intracellular iron ion homeostasis"/>
    <property type="evidence" value="ECO:0007669"/>
    <property type="project" value="UniProtKB-KW"/>
</dbReference>
<protein>
    <submittedName>
        <fullName evidence="4">Rubrerythrin</fullName>
    </submittedName>
</protein>
<dbReference type="PANTHER" id="PTHR30295:SF0">
    <property type="entry name" value="BACTERIOFERRITIN"/>
    <property type="match status" value="1"/>
</dbReference>
<feature type="domain" description="Ferritin/DPS" evidence="3">
    <location>
        <begin position="42"/>
        <end position="171"/>
    </location>
</feature>
<keyword evidence="5" id="KW-1185">Reference proteome</keyword>
<dbReference type="KEGG" id="cmah:C1I91_15005"/>
<dbReference type="GO" id="GO:0020037">
    <property type="term" value="F:heme binding"/>
    <property type="evidence" value="ECO:0007669"/>
    <property type="project" value="TreeGrafter"/>
</dbReference>
<dbReference type="InterPro" id="IPR012347">
    <property type="entry name" value="Ferritin-like"/>
</dbReference>
<dbReference type="Proteomes" id="UP000286268">
    <property type="component" value="Chromosome"/>
</dbReference>
<dbReference type="CDD" id="cd07908">
    <property type="entry name" value="Mn_catalase_like"/>
    <property type="match status" value="1"/>
</dbReference>
<reference evidence="4 5" key="1">
    <citation type="submission" date="2018-01" db="EMBL/GenBank/DDBJ databases">
        <title>Genome Sequencing and Assembly of Anaerobacter polyendosporus strain CT4.</title>
        <authorList>
            <person name="Tachaapaikoon C."/>
            <person name="Sutheeworapong S."/>
            <person name="Jenjaroenpun P."/>
            <person name="Wongsurawat T."/>
            <person name="Nookeaw I."/>
            <person name="Cheawchanlertfa P."/>
            <person name="Kosugi A."/>
            <person name="Cheevadhanarak S."/>
            <person name="Ratanakhanokchai K."/>
        </authorList>
    </citation>
    <scope>NUCLEOTIDE SEQUENCE [LARGE SCALE GENOMIC DNA]</scope>
    <source>
        <strain evidence="4 5">CT4</strain>
    </source>
</reference>
<dbReference type="PANTHER" id="PTHR30295">
    <property type="entry name" value="BACTERIOFERRITIN"/>
    <property type="match status" value="1"/>
</dbReference>
<evidence type="ECO:0000259" key="3">
    <source>
        <dbReference type="Pfam" id="PF00210"/>
    </source>
</evidence>
<keyword evidence="1" id="KW-0409">Iron storage</keyword>
<evidence type="ECO:0000256" key="2">
    <source>
        <dbReference type="ARBA" id="ARBA00023004"/>
    </source>
</evidence>
<dbReference type="GO" id="GO:0005829">
    <property type="term" value="C:cytosol"/>
    <property type="evidence" value="ECO:0007669"/>
    <property type="project" value="TreeGrafter"/>
</dbReference>
<accession>A0A3R5V8T9</accession>